<dbReference type="GO" id="GO:0046872">
    <property type="term" value="F:metal ion binding"/>
    <property type="evidence" value="ECO:0007669"/>
    <property type="project" value="UniProtKB-KW"/>
</dbReference>
<dbReference type="GO" id="GO:0006269">
    <property type="term" value="P:DNA replication, synthesis of primer"/>
    <property type="evidence" value="ECO:0007669"/>
    <property type="project" value="UniProtKB-KW"/>
</dbReference>
<keyword evidence="3" id="KW-0639">Primosome</keyword>
<proteinExistence type="predicted"/>
<keyword evidence="2" id="KW-0004">4Fe-4S</keyword>
<name>A0AA36I2Z3_9DINO</name>
<evidence type="ECO:0000256" key="1">
    <source>
        <dbReference type="ARBA" id="ARBA00001966"/>
    </source>
</evidence>
<feature type="compositionally biased region" description="Basic residues" evidence="8">
    <location>
        <begin position="509"/>
        <end position="518"/>
    </location>
</feature>
<dbReference type="PANTHER" id="PTHR10537:SF3">
    <property type="entry name" value="DNA PRIMASE LARGE SUBUNIT"/>
    <property type="match status" value="1"/>
</dbReference>
<dbReference type="Pfam" id="PF04104">
    <property type="entry name" value="DNA_primase_lrg"/>
    <property type="match status" value="1"/>
</dbReference>
<keyword evidence="4" id="KW-0235">DNA replication</keyword>
<accession>A0AA36I2Z3</accession>
<dbReference type="AlphaFoldDB" id="A0AA36I2Z3"/>
<organism evidence="10 11">
    <name type="scientific">Effrenium voratum</name>
    <dbReference type="NCBI Taxonomy" id="2562239"/>
    <lineage>
        <taxon>Eukaryota</taxon>
        <taxon>Sar</taxon>
        <taxon>Alveolata</taxon>
        <taxon>Dinophyceae</taxon>
        <taxon>Suessiales</taxon>
        <taxon>Symbiodiniaceae</taxon>
        <taxon>Effrenium</taxon>
    </lineage>
</organism>
<evidence type="ECO:0000256" key="8">
    <source>
        <dbReference type="SAM" id="MobiDB-lite"/>
    </source>
</evidence>
<dbReference type="GO" id="GO:0006270">
    <property type="term" value="P:DNA replication initiation"/>
    <property type="evidence" value="ECO:0007669"/>
    <property type="project" value="TreeGrafter"/>
</dbReference>
<dbReference type="GO" id="GO:0051539">
    <property type="term" value="F:4 iron, 4 sulfur cluster binding"/>
    <property type="evidence" value="ECO:0007669"/>
    <property type="project" value="UniProtKB-KW"/>
</dbReference>
<comment type="cofactor">
    <cofactor evidence="1">
        <name>[4Fe-4S] cluster</name>
        <dbReference type="ChEBI" id="CHEBI:49883"/>
    </cofactor>
</comment>
<feature type="domain" description="DNA primase large subunit C-terminal" evidence="9">
    <location>
        <begin position="304"/>
        <end position="370"/>
    </location>
</feature>
<keyword evidence="11" id="KW-1185">Reference proteome</keyword>
<dbReference type="GO" id="GO:0005658">
    <property type="term" value="C:alpha DNA polymerase:primase complex"/>
    <property type="evidence" value="ECO:0007669"/>
    <property type="project" value="TreeGrafter"/>
</dbReference>
<keyword evidence="7" id="KW-0411">Iron-sulfur</keyword>
<feature type="compositionally biased region" description="Low complexity" evidence="8">
    <location>
        <begin position="495"/>
        <end position="508"/>
    </location>
</feature>
<evidence type="ECO:0000256" key="3">
    <source>
        <dbReference type="ARBA" id="ARBA00022515"/>
    </source>
</evidence>
<dbReference type="PANTHER" id="PTHR10537">
    <property type="entry name" value="DNA PRIMASE LARGE SUBUNIT"/>
    <property type="match status" value="1"/>
</dbReference>
<gene>
    <name evidence="10" type="ORF">EVOR1521_LOCUS8080</name>
</gene>
<evidence type="ECO:0000256" key="5">
    <source>
        <dbReference type="ARBA" id="ARBA00022723"/>
    </source>
</evidence>
<dbReference type="InterPro" id="IPR007238">
    <property type="entry name" value="DNA_primase_lsu_euk/arc"/>
</dbReference>
<dbReference type="Gene3D" id="1.20.930.80">
    <property type="match status" value="1"/>
</dbReference>
<dbReference type="Pfam" id="PF26466">
    <property type="entry name" value="DNA_primase_lrg_N"/>
    <property type="match status" value="1"/>
</dbReference>
<evidence type="ECO:0000256" key="6">
    <source>
        <dbReference type="ARBA" id="ARBA00023004"/>
    </source>
</evidence>
<evidence type="ECO:0000259" key="9">
    <source>
        <dbReference type="Pfam" id="PF04104"/>
    </source>
</evidence>
<dbReference type="Proteomes" id="UP001178507">
    <property type="component" value="Unassembled WGS sequence"/>
</dbReference>
<protein>
    <recommendedName>
        <fullName evidence="9">DNA primase large subunit C-terminal domain-containing protein</fullName>
    </recommendedName>
</protein>
<sequence>MKRIREPEGQVVSAAAPRKTYQGDDLGLGFYKQPPDVEVSVRDFEDFTANRLKILHAIDRACAGENFRLENMIQLKPKLAKDLNDCSLILGYPQGKQRMESFLSDKAEFVRRDAVSHFALRLAFCKTRDAREWFLRQEQRLFVLRFEALSAEAKEAFIAVMGMDCSRYNFIDGPNLDKLQKCTAGAKIWSEERKVPEYEQVFYALPFQEVPPHLIAGRRVMLQRGKAFVAASVLKLIVAKRFKEQLAEGLNVAFQGLNIAMMDMRVGGFLKSLQDYGLQLVAGPRTSSEDAGEKLAPENFEEFMARSFPPCMRRLVERQRENKKHLKHAGRLQLRPFLKDCGFTFEDSVRWWKQELCRDPEITSESFEKSGLLVFERIRRGLSRLRAGFANGESRRLTCMTSSTPTARRAIFKVRTASAVRRSWPCPARRPGRCTGACFDSWSCRRCGTSCRGGGCLPPLSGRSRNWSRKGSITSWPAWSTSSRCMWATTGKGWATAPWTSSAPAAASTRRRKRRRVP</sequence>
<evidence type="ECO:0000256" key="4">
    <source>
        <dbReference type="ARBA" id="ARBA00022705"/>
    </source>
</evidence>
<evidence type="ECO:0000256" key="2">
    <source>
        <dbReference type="ARBA" id="ARBA00022485"/>
    </source>
</evidence>
<evidence type="ECO:0000256" key="7">
    <source>
        <dbReference type="ARBA" id="ARBA00023014"/>
    </source>
</evidence>
<dbReference type="EMBL" id="CAUJNA010000674">
    <property type="protein sequence ID" value="CAJ1380015.1"/>
    <property type="molecule type" value="Genomic_DNA"/>
</dbReference>
<keyword evidence="6" id="KW-0408">Iron</keyword>
<reference evidence="10" key="1">
    <citation type="submission" date="2023-08" db="EMBL/GenBank/DDBJ databases">
        <authorList>
            <person name="Chen Y."/>
            <person name="Shah S."/>
            <person name="Dougan E. K."/>
            <person name="Thang M."/>
            <person name="Chan C."/>
        </authorList>
    </citation>
    <scope>NUCLEOTIDE SEQUENCE</scope>
</reference>
<keyword evidence="5" id="KW-0479">Metal-binding</keyword>
<feature type="region of interest" description="Disordered" evidence="8">
    <location>
        <begin position="495"/>
        <end position="518"/>
    </location>
</feature>
<evidence type="ECO:0000313" key="11">
    <source>
        <dbReference type="Proteomes" id="UP001178507"/>
    </source>
</evidence>
<dbReference type="InterPro" id="IPR058560">
    <property type="entry name" value="DNA_primase_C"/>
</dbReference>
<comment type="caution">
    <text evidence="10">The sequence shown here is derived from an EMBL/GenBank/DDBJ whole genome shotgun (WGS) entry which is preliminary data.</text>
</comment>
<evidence type="ECO:0000313" key="10">
    <source>
        <dbReference type="EMBL" id="CAJ1380015.1"/>
    </source>
</evidence>